<dbReference type="EMBL" id="FMYP01000027">
    <property type="protein sequence ID" value="SDC35540.1"/>
    <property type="molecule type" value="Genomic_DNA"/>
</dbReference>
<reference evidence="1 2" key="1">
    <citation type="submission" date="2016-09" db="EMBL/GenBank/DDBJ databases">
        <authorList>
            <person name="Capua I."/>
            <person name="De Benedictis P."/>
            <person name="Joannis T."/>
            <person name="Lombin L.H."/>
            <person name="Cattoli G."/>
        </authorList>
    </citation>
    <scope>NUCLEOTIDE SEQUENCE [LARGE SCALE GENOMIC DNA]</scope>
    <source>
        <strain evidence="1 2">A7P-90m</strain>
    </source>
</reference>
<evidence type="ECO:0000313" key="2">
    <source>
        <dbReference type="Proteomes" id="UP000199452"/>
    </source>
</evidence>
<keyword evidence="2" id="KW-1185">Reference proteome</keyword>
<accession>A0A1G6KWS3</accession>
<dbReference type="Pfam" id="PF09912">
    <property type="entry name" value="DUF2141"/>
    <property type="match status" value="1"/>
</dbReference>
<dbReference type="InterPro" id="IPR018673">
    <property type="entry name" value="DUF2141"/>
</dbReference>
<dbReference type="AlphaFoldDB" id="A0A1G6KWS3"/>
<evidence type="ECO:0000313" key="1">
    <source>
        <dbReference type="EMBL" id="SDC35540.1"/>
    </source>
</evidence>
<gene>
    <name evidence="1" type="ORF">SAMN05216323_102733</name>
</gene>
<protein>
    <submittedName>
        <fullName evidence="1">Uncharacterized conserved protein, DUF2141 family</fullName>
    </submittedName>
</protein>
<sequence length="144" mass="16400">MILQSFMVIVLLTSFSNQEQETFSLTAEVKDLRNSEGTVLFALYNREDAFPDEHYKKYFKRLTGKIVNGASSVTFENIPSGKYAINILHDEDNNGEIKKGLILPTEGIGFSNYLSIGFSNRPTFTKSSFDLRCNRIVRIKIVYL</sequence>
<dbReference type="STRING" id="1640674.SAMN05216323_102733"/>
<name>A0A1G6KWS3_9BACT</name>
<organism evidence="1 2">
    <name type="scientific">Williamwhitmania taraxaci</name>
    <dbReference type="NCBI Taxonomy" id="1640674"/>
    <lineage>
        <taxon>Bacteria</taxon>
        <taxon>Pseudomonadati</taxon>
        <taxon>Bacteroidota</taxon>
        <taxon>Bacteroidia</taxon>
        <taxon>Bacteroidales</taxon>
        <taxon>Williamwhitmaniaceae</taxon>
        <taxon>Williamwhitmania</taxon>
    </lineage>
</organism>
<proteinExistence type="predicted"/>
<dbReference type="Proteomes" id="UP000199452">
    <property type="component" value="Unassembled WGS sequence"/>
</dbReference>